<dbReference type="EMBL" id="GGEC01078580">
    <property type="protein sequence ID" value="MBX59064.1"/>
    <property type="molecule type" value="Transcribed_RNA"/>
</dbReference>
<organism evidence="1">
    <name type="scientific">Rhizophora mucronata</name>
    <name type="common">Asiatic mangrove</name>
    <dbReference type="NCBI Taxonomy" id="61149"/>
    <lineage>
        <taxon>Eukaryota</taxon>
        <taxon>Viridiplantae</taxon>
        <taxon>Streptophyta</taxon>
        <taxon>Embryophyta</taxon>
        <taxon>Tracheophyta</taxon>
        <taxon>Spermatophyta</taxon>
        <taxon>Magnoliopsida</taxon>
        <taxon>eudicotyledons</taxon>
        <taxon>Gunneridae</taxon>
        <taxon>Pentapetalae</taxon>
        <taxon>rosids</taxon>
        <taxon>fabids</taxon>
        <taxon>Malpighiales</taxon>
        <taxon>Rhizophoraceae</taxon>
        <taxon>Rhizophora</taxon>
    </lineage>
</organism>
<proteinExistence type="predicted"/>
<sequence>MVFICPRVLFCWVLLKCVVHVRSFG</sequence>
<reference evidence="1" key="1">
    <citation type="submission" date="2018-02" db="EMBL/GenBank/DDBJ databases">
        <title>Rhizophora mucronata_Transcriptome.</title>
        <authorList>
            <person name="Meera S.P."/>
            <person name="Sreeshan A."/>
            <person name="Augustine A."/>
        </authorList>
    </citation>
    <scope>NUCLEOTIDE SEQUENCE</scope>
    <source>
        <tissue evidence="1">Leaf</tissue>
    </source>
</reference>
<dbReference type="AlphaFoldDB" id="A0A2P2PWD8"/>
<accession>A0A2P2PWD8</accession>
<name>A0A2P2PWD8_RHIMU</name>
<evidence type="ECO:0000313" key="1">
    <source>
        <dbReference type="EMBL" id="MBX59064.1"/>
    </source>
</evidence>
<protein>
    <submittedName>
        <fullName evidence="1">Uncharacterized protein</fullName>
    </submittedName>
</protein>